<protein>
    <recommendedName>
        <fullName evidence="3">Preprotein translocase subunit SecB</fullName>
    </recommendedName>
</protein>
<gene>
    <name evidence="1" type="ORF">ParKJ_26725</name>
</gene>
<dbReference type="Gene3D" id="3.10.420.10">
    <property type="entry name" value="SecB-like"/>
    <property type="match status" value="1"/>
</dbReference>
<evidence type="ECO:0000313" key="2">
    <source>
        <dbReference type="Proteomes" id="UP001246473"/>
    </source>
</evidence>
<proteinExistence type="predicted"/>
<reference evidence="1" key="1">
    <citation type="submission" date="2022-08" db="EMBL/GenBank/DDBJ databases">
        <authorList>
            <person name="Kim S.-J."/>
        </authorList>
    </citation>
    <scope>NUCLEOTIDE SEQUENCE</scope>
    <source>
        <strain evidence="1">KJ</strain>
    </source>
</reference>
<evidence type="ECO:0000313" key="1">
    <source>
        <dbReference type="EMBL" id="MDT8841029.1"/>
    </source>
</evidence>
<name>A0AAP5QDA2_9BURK</name>
<accession>A0AAP5QDA2</accession>
<dbReference type="EMBL" id="JANSLM010000011">
    <property type="protein sequence ID" value="MDT8841029.1"/>
    <property type="molecule type" value="Genomic_DNA"/>
</dbReference>
<organism evidence="1 2">
    <name type="scientific">Paraburkholderia fungorum</name>
    <dbReference type="NCBI Taxonomy" id="134537"/>
    <lineage>
        <taxon>Bacteria</taxon>
        <taxon>Pseudomonadati</taxon>
        <taxon>Pseudomonadota</taxon>
        <taxon>Betaproteobacteria</taxon>
        <taxon>Burkholderiales</taxon>
        <taxon>Burkholderiaceae</taxon>
        <taxon>Paraburkholderia</taxon>
    </lineage>
</organism>
<comment type="caution">
    <text evidence="1">The sequence shown here is derived from an EMBL/GenBank/DDBJ whole genome shotgun (WGS) entry which is preliminary data.</text>
</comment>
<sequence length="171" mass="18010">MQASPLQLADFRFVKVNVEPSGQVDINALGARSDLNGFDFSGVQIQVEIGHGARPPVETTAGESGGKAEIQPYVLSVGIAIAGGEGKPAPYNIDVKCVGYFNILTSAFPDEIRRQDVVIVNGASMLYGAIREMVATVTARSWMGELLLPAMSFVDDAPSRRKGPNADAGGS</sequence>
<evidence type="ECO:0008006" key="3">
    <source>
        <dbReference type="Google" id="ProtNLM"/>
    </source>
</evidence>
<dbReference type="InterPro" id="IPR035958">
    <property type="entry name" value="SecB-like_sf"/>
</dbReference>
<dbReference type="SUPFAM" id="SSF54611">
    <property type="entry name" value="SecB-like"/>
    <property type="match status" value="1"/>
</dbReference>
<dbReference type="RefSeq" id="WP_106351998.1">
    <property type="nucleotide sequence ID" value="NZ_CP099623.1"/>
</dbReference>
<dbReference type="Proteomes" id="UP001246473">
    <property type="component" value="Unassembled WGS sequence"/>
</dbReference>
<dbReference type="AlphaFoldDB" id="A0AAP5QDA2"/>